<protein>
    <submittedName>
        <fullName evidence="1">Uncharacterized protein</fullName>
    </submittedName>
</protein>
<dbReference type="Pfam" id="PF19457">
    <property type="entry name" value="DUF5994"/>
    <property type="match status" value="1"/>
</dbReference>
<keyword evidence="2" id="KW-1185">Reference proteome</keyword>
<dbReference type="Proteomes" id="UP000466785">
    <property type="component" value="Chromosome"/>
</dbReference>
<dbReference type="AlphaFoldDB" id="A0A6N4V3W7"/>
<gene>
    <name evidence="1" type="ORF">MPOR_13380</name>
</gene>
<reference evidence="1 2" key="1">
    <citation type="journal article" date="2019" name="Emerg. Microbes Infect.">
        <title>Comprehensive subspecies identification of 175 nontuberculous mycobacteria species based on 7547 genomic profiles.</title>
        <authorList>
            <person name="Matsumoto Y."/>
            <person name="Kinjo T."/>
            <person name="Motooka D."/>
            <person name="Nabeya D."/>
            <person name="Jung N."/>
            <person name="Uechi K."/>
            <person name="Horii T."/>
            <person name="Iida T."/>
            <person name="Fujita J."/>
            <person name="Nakamura S."/>
        </authorList>
    </citation>
    <scope>NUCLEOTIDE SEQUENCE [LARGE SCALE GENOMIC DNA]</scope>
    <source>
        <strain evidence="1 2">JCM 12603</strain>
    </source>
</reference>
<evidence type="ECO:0000313" key="2">
    <source>
        <dbReference type="Proteomes" id="UP000466785"/>
    </source>
</evidence>
<dbReference type="EMBL" id="AP022570">
    <property type="protein sequence ID" value="BBX50312.1"/>
    <property type="molecule type" value="Genomic_DNA"/>
</dbReference>
<evidence type="ECO:0000313" key="1">
    <source>
        <dbReference type="EMBL" id="BBX50312.1"/>
    </source>
</evidence>
<proteinExistence type="predicted"/>
<organism evidence="1 2">
    <name type="scientific">Mycolicibacterium poriferae</name>
    <dbReference type="NCBI Taxonomy" id="39694"/>
    <lineage>
        <taxon>Bacteria</taxon>
        <taxon>Bacillati</taxon>
        <taxon>Actinomycetota</taxon>
        <taxon>Actinomycetes</taxon>
        <taxon>Mycobacteriales</taxon>
        <taxon>Mycobacteriaceae</taxon>
        <taxon>Mycolicibacterium</taxon>
    </lineage>
</organism>
<sequence>MARSRRAASPTRLALARLSTGSIDGAWWPHSALIAAELPDLVGALHRTLGEVVDIRINWSATEGQLDLETIAAGARMMKGDNLPRRPRLMFVSGRERRVKLLVVPSMTSQALGLMMLRTAAGLPTGDGLADNRVSDTAHAVWQLAEVESAQWRCDVATPAAPGKVGS</sequence>
<name>A0A6N4V3W7_9MYCO</name>
<accession>A0A6N4V3W7</accession>
<dbReference type="KEGG" id="mpof:MPOR_13380"/>
<dbReference type="InterPro" id="IPR046036">
    <property type="entry name" value="DUF5994"/>
</dbReference>